<dbReference type="Gene3D" id="1.10.10.60">
    <property type="entry name" value="Homeodomain-like"/>
    <property type="match status" value="1"/>
</dbReference>
<feature type="domain" description="HTH CENPB-type" evidence="2">
    <location>
        <begin position="15"/>
        <end position="87"/>
    </location>
</feature>
<dbReference type="SMART" id="SM00674">
    <property type="entry name" value="CENPB"/>
    <property type="match status" value="1"/>
</dbReference>
<dbReference type="Proteomes" id="UP000481153">
    <property type="component" value="Unassembled WGS sequence"/>
</dbReference>
<evidence type="ECO:0000259" key="2">
    <source>
        <dbReference type="PROSITE" id="PS51253"/>
    </source>
</evidence>
<name>A0A6G0WZV9_9STRA</name>
<evidence type="ECO:0000313" key="4">
    <source>
        <dbReference type="Proteomes" id="UP000481153"/>
    </source>
</evidence>
<dbReference type="GO" id="GO:0003677">
    <property type="term" value="F:DNA binding"/>
    <property type="evidence" value="ECO:0007669"/>
    <property type="project" value="UniProtKB-KW"/>
</dbReference>
<reference evidence="3 4" key="1">
    <citation type="submission" date="2019-07" db="EMBL/GenBank/DDBJ databases">
        <title>Genomics analysis of Aphanomyces spp. identifies a new class of oomycete effector associated with host adaptation.</title>
        <authorList>
            <person name="Gaulin E."/>
        </authorList>
    </citation>
    <scope>NUCLEOTIDE SEQUENCE [LARGE SCALE GENOMIC DNA]</scope>
    <source>
        <strain evidence="3 4">ATCC 201684</strain>
    </source>
</reference>
<evidence type="ECO:0000256" key="1">
    <source>
        <dbReference type="ARBA" id="ARBA00023125"/>
    </source>
</evidence>
<sequence length="105" mass="12208">MKKEIDQDVLAARPNIKVVKPVASERLESEMYEWMQSCDANGVKVTYEEIRQQAIKLSASYDTTVNLRFSHGWICKFLARYKMHVKGEAKKRRMQAKAQSKAKKE</sequence>
<dbReference type="PROSITE" id="PS51253">
    <property type="entry name" value="HTH_CENPB"/>
    <property type="match status" value="1"/>
</dbReference>
<keyword evidence="1" id="KW-0238">DNA-binding</keyword>
<dbReference type="VEuPathDB" id="FungiDB:AeMF1_011009"/>
<dbReference type="InterPro" id="IPR009057">
    <property type="entry name" value="Homeodomain-like_sf"/>
</dbReference>
<dbReference type="InterPro" id="IPR006600">
    <property type="entry name" value="HTH_CenpB_DNA-bd_dom"/>
</dbReference>
<dbReference type="SUPFAM" id="SSF46689">
    <property type="entry name" value="Homeodomain-like"/>
    <property type="match status" value="1"/>
</dbReference>
<gene>
    <name evidence="3" type="ORF">Ae201684_009883</name>
</gene>
<dbReference type="Pfam" id="PF03221">
    <property type="entry name" value="HTH_Tnp_Tc5"/>
    <property type="match status" value="1"/>
</dbReference>
<accession>A0A6G0WZV9</accession>
<protein>
    <recommendedName>
        <fullName evidence="2">HTH CENPB-type domain-containing protein</fullName>
    </recommendedName>
</protein>
<dbReference type="EMBL" id="VJMJ01000126">
    <property type="protein sequence ID" value="KAF0733060.1"/>
    <property type="molecule type" value="Genomic_DNA"/>
</dbReference>
<evidence type="ECO:0000313" key="3">
    <source>
        <dbReference type="EMBL" id="KAF0733060.1"/>
    </source>
</evidence>
<keyword evidence="4" id="KW-1185">Reference proteome</keyword>
<comment type="caution">
    <text evidence="3">The sequence shown here is derived from an EMBL/GenBank/DDBJ whole genome shotgun (WGS) entry which is preliminary data.</text>
</comment>
<proteinExistence type="predicted"/>
<dbReference type="AlphaFoldDB" id="A0A6G0WZV9"/>
<organism evidence="3 4">
    <name type="scientific">Aphanomyces euteiches</name>
    <dbReference type="NCBI Taxonomy" id="100861"/>
    <lineage>
        <taxon>Eukaryota</taxon>
        <taxon>Sar</taxon>
        <taxon>Stramenopiles</taxon>
        <taxon>Oomycota</taxon>
        <taxon>Saprolegniomycetes</taxon>
        <taxon>Saprolegniales</taxon>
        <taxon>Verrucalvaceae</taxon>
        <taxon>Aphanomyces</taxon>
    </lineage>
</organism>